<protein>
    <submittedName>
        <fullName evidence="1">Uncharacterized protein</fullName>
    </submittedName>
</protein>
<proteinExistence type="predicted"/>
<reference evidence="1" key="1">
    <citation type="submission" date="2022-03" db="EMBL/GenBank/DDBJ databases">
        <authorList>
            <person name="Sayadi A."/>
        </authorList>
    </citation>
    <scope>NUCLEOTIDE SEQUENCE</scope>
</reference>
<name>A0A9P0KJH7_ACAOB</name>
<evidence type="ECO:0000313" key="2">
    <source>
        <dbReference type="Proteomes" id="UP001152888"/>
    </source>
</evidence>
<organism evidence="1 2">
    <name type="scientific">Acanthoscelides obtectus</name>
    <name type="common">Bean weevil</name>
    <name type="synonym">Bruchus obtectus</name>
    <dbReference type="NCBI Taxonomy" id="200917"/>
    <lineage>
        <taxon>Eukaryota</taxon>
        <taxon>Metazoa</taxon>
        <taxon>Ecdysozoa</taxon>
        <taxon>Arthropoda</taxon>
        <taxon>Hexapoda</taxon>
        <taxon>Insecta</taxon>
        <taxon>Pterygota</taxon>
        <taxon>Neoptera</taxon>
        <taxon>Endopterygota</taxon>
        <taxon>Coleoptera</taxon>
        <taxon>Polyphaga</taxon>
        <taxon>Cucujiformia</taxon>
        <taxon>Chrysomeloidea</taxon>
        <taxon>Chrysomelidae</taxon>
        <taxon>Bruchinae</taxon>
        <taxon>Bruchini</taxon>
        <taxon>Acanthoscelides</taxon>
    </lineage>
</organism>
<gene>
    <name evidence="1" type="ORF">ACAOBT_LOCUS11623</name>
</gene>
<dbReference type="OrthoDB" id="6617147at2759"/>
<sequence>MFTIADICQMVGSISFVSYDIMVKTFIVLVTKDMEVLNRKLLKCYDQQACGNDRNFQLRLKECVDRYNLLRDVCQMYVGYIFFYNLRLHSMSLYDSGDIGSQNTHGWNNAYGYRFILYGNVLLCSRAKACQSGGATVTECVLERLARLSQRAQEHGLSTEEDPSGIWNQGWWSDSNKYANLHGGLQSYYILLHVLQDNRRSTQLKV</sequence>
<evidence type="ECO:0000313" key="1">
    <source>
        <dbReference type="EMBL" id="CAH1975475.1"/>
    </source>
</evidence>
<dbReference type="AlphaFoldDB" id="A0A9P0KJH7"/>
<comment type="caution">
    <text evidence="1">The sequence shown here is derived from an EMBL/GenBank/DDBJ whole genome shotgun (WGS) entry which is preliminary data.</text>
</comment>
<dbReference type="Proteomes" id="UP001152888">
    <property type="component" value="Unassembled WGS sequence"/>
</dbReference>
<accession>A0A9P0KJH7</accession>
<dbReference type="EMBL" id="CAKOFQ010006836">
    <property type="protein sequence ID" value="CAH1975475.1"/>
    <property type="molecule type" value="Genomic_DNA"/>
</dbReference>
<keyword evidence="2" id="KW-1185">Reference proteome</keyword>